<dbReference type="FunFam" id="2.10.25.10:FF:000019">
    <property type="entry name" value="latent-transforming growth factor beta-binding protein 1 isoform X2"/>
    <property type="match status" value="1"/>
</dbReference>
<dbReference type="InterPro" id="IPR009030">
    <property type="entry name" value="Growth_fac_rcpt_cys_sf"/>
</dbReference>
<dbReference type="PROSITE" id="PS00022">
    <property type="entry name" value="EGF_1"/>
    <property type="match status" value="1"/>
</dbReference>
<protein>
    <submittedName>
        <fullName evidence="13">Latent transforming growth factor beta binding protein 4</fullName>
    </submittedName>
</protein>
<feature type="disulfide bond" evidence="9">
    <location>
        <begin position="21"/>
        <end position="30"/>
    </location>
</feature>
<dbReference type="SUPFAM" id="SSF57581">
    <property type="entry name" value="TB module/8-cys domain"/>
    <property type="match status" value="3"/>
</dbReference>
<accession>A0A8C5WEA7</accession>
<evidence type="ECO:0000256" key="4">
    <source>
        <dbReference type="ARBA" id="ARBA00022536"/>
    </source>
</evidence>
<dbReference type="FunFam" id="2.10.25.10:FF:000017">
    <property type="entry name" value="latent-transforming growth factor beta-binding protein 4 isoform X1"/>
    <property type="match status" value="4"/>
</dbReference>
<organism evidence="13 14">
    <name type="scientific">Leptobrachium leishanense</name>
    <name type="common">Leishan spiny toad</name>
    <dbReference type="NCBI Taxonomy" id="445787"/>
    <lineage>
        <taxon>Eukaryota</taxon>
        <taxon>Metazoa</taxon>
        <taxon>Chordata</taxon>
        <taxon>Craniata</taxon>
        <taxon>Vertebrata</taxon>
        <taxon>Euteleostomi</taxon>
        <taxon>Amphibia</taxon>
        <taxon>Batrachia</taxon>
        <taxon>Anura</taxon>
        <taxon>Pelobatoidea</taxon>
        <taxon>Megophryidae</taxon>
        <taxon>Leptobrachium</taxon>
    </lineage>
</organism>
<evidence type="ECO:0000256" key="1">
    <source>
        <dbReference type="ARBA" id="ARBA00004498"/>
    </source>
</evidence>
<evidence type="ECO:0000313" key="13">
    <source>
        <dbReference type="Ensembl" id="ENSLLEP00000031932.1"/>
    </source>
</evidence>
<dbReference type="InterPro" id="IPR001881">
    <property type="entry name" value="EGF-like_Ca-bd_dom"/>
</dbReference>
<dbReference type="Pfam" id="PF07974">
    <property type="entry name" value="EGF_2"/>
    <property type="match status" value="1"/>
</dbReference>
<dbReference type="PROSITE" id="PS01186">
    <property type="entry name" value="EGF_2"/>
    <property type="match status" value="9"/>
</dbReference>
<evidence type="ECO:0000256" key="10">
    <source>
        <dbReference type="SAM" id="MobiDB-lite"/>
    </source>
</evidence>
<name>A0A8C5WEA7_9ANUR</name>
<dbReference type="InterPro" id="IPR013032">
    <property type="entry name" value="EGF-like_CS"/>
</dbReference>
<keyword evidence="6" id="KW-0677">Repeat</keyword>
<feature type="domain" description="EGF-like" evidence="11">
    <location>
        <begin position="500"/>
        <end position="541"/>
    </location>
</feature>
<dbReference type="FunFam" id="2.10.25.10:FF:000068">
    <property type="entry name" value="Latent transforming growth factor beta binding protein 3"/>
    <property type="match status" value="1"/>
</dbReference>
<evidence type="ECO:0000259" key="11">
    <source>
        <dbReference type="PROSITE" id="PS50026"/>
    </source>
</evidence>
<keyword evidence="8" id="KW-0325">Glycoprotein</keyword>
<dbReference type="OrthoDB" id="10045365at2759"/>
<dbReference type="Pfam" id="PF12661">
    <property type="entry name" value="hEGF"/>
    <property type="match status" value="1"/>
</dbReference>
<dbReference type="SMART" id="SM00181">
    <property type="entry name" value="EGF"/>
    <property type="match status" value="15"/>
</dbReference>
<feature type="domain" description="EGF-like" evidence="11">
    <location>
        <begin position="709"/>
        <end position="750"/>
    </location>
</feature>
<dbReference type="FunFam" id="3.90.290.10:FF:000017">
    <property type="entry name" value="latent-transforming growth factor beta-binding protein 4 isoform X2"/>
    <property type="match status" value="1"/>
</dbReference>
<feature type="domain" description="TB" evidence="12">
    <location>
        <begin position="265"/>
        <end position="317"/>
    </location>
</feature>
<keyword evidence="3" id="KW-0272">Extracellular matrix</keyword>
<dbReference type="Ensembl" id="ENSLLET00000033153.1">
    <property type="protein sequence ID" value="ENSLLEP00000031932.1"/>
    <property type="gene ID" value="ENSLLEG00000020219.1"/>
</dbReference>
<evidence type="ECO:0000256" key="5">
    <source>
        <dbReference type="ARBA" id="ARBA00022729"/>
    </source>
</evidence>
<feature type="domain" description="EGF-like" evidence="11">
    <location>
        <begin position="585"/>
        <end position="626"/>
    </location>
</feature>
<dbReference type="InterPro" id="IPR049883">
    <property type="entry name" value="NOTCH1_EGF-like"/>
</dbReference>
<dbReference type="InterPro" id="IPR026823">
    <property type="entry name" value="cEGF"/>
</dbReference>
<dbReference type="GeneTree" id="ENSGT00940000158234"/>
<dbReference type="FunFam" id="2.10.25.10:FF:000194">
    <property type="entry name" value="Latent transforming growth factor beta binding protein 2"/>
    <property type="match status" value="1"/>
</dbReference>
<dbReference type="PANTHER" id="PTHR24039:SF48">
    <property type="entry name" value="FIBRILLIN-2 ISOFORM X1-RELATED"/>
    <property type="match status" value="1"/>
</dbReference>
<keyword evidence="4 9" id="KW-0245">EGF-like domain</keyword>
<dbReference type="FunFam" id="2.10.25.10:FF:000160">
    <property type="entry name" value="latent-transforming growth factor beta-binding protein 4 isoform X2"/>
    <property type="match status" value="1"/>
</dbReference>
<dbReference type="Proteomes" id="UP000694569">
    <property type="component" value="Unplaced"/>
</dbReference>
<evidence type="ECO:0000313" key="14">
    <source>
        <dbReference type="Proteomes" id="UP000694569"/>
    </source>
</evidence>
<dbReference type="Gene3D" id="3.90.290.10">
    <property type="entry name" value="TGF-beta binding (TB) domain"/>
    <property type="match status" value="3"/>
</dbReference>
<evidence type="ECO:0000256" key="3">
    <source>
        <dbReference type="ARBA" id="ARBA00022530"/>
    </source>
</evidence>
<dbReference type="PANTHER" id="PTHR24039">
    <property type="entry name" value="FIBRILLIN-RELATED"/>
    <property type="match status" value="1"/>
</dbReference>
<feature type="compositionally biased region" description="Low complexity" evidence="10">
    <location>
        <begin position="986"/>
        <end position="1074"/>
    </location>
</feature>
<sequence>LLCPLICQNGGVCLKKDQCLCPPSFTGKFCQIPVSPGETIAALTQRNSSGEQNSKTKSVYTLPLSNHRPLNEGEASIVKVLVEHPPEASVNIHQVERVEGREDTGNGRQAISHNTVHHGGHVLLHRVQAQSSARINGYTENSGYGYCFRRLENGQCASPFPGLRTQEICCKGFGVAWGVHDCTPCAGYQGDALLGALPDSTCPKGFDKINGSCVDIDECKDPALCQNGDCTNTRGSFSCLCRAGYLLDSSRSSCISDHVISEAKGPCFRILRDGGCSLPILRNITKQICCCSRVGKAWGRGCERCPPFGTEGFKETCPAGPGYHYSAADLRINARYVGQNQSRVPVIRQPGARLLPFTTAVPPRQVATVRVNLEERRPDRTQDRVIIRDRTGAQGETPPPAQVPKETETRESPPQETNLCELNPQICGPGRCVPRSGGYTCVCNNGYWLSTQGTHCIDIDECRQRPGPCTNGRCENTIGSYRCACSTGFRTNPQGTECTDIDECSTELQPCSNGQCQNTPGSFLCVCRSGFTLSPQGKNCIDIDECRLTTRRLCQNGRCENTPGSFLCVCSVGYVVNAQGTDCQDLDECRQTSRLCGSGRCQNTPGSYRCSCPGGYRMTPQGNDCIDINECENPAACVGQECLNTPGSFQCQNCRTGYRLQNRRCVDYNECQVESSCGPSGKCINTDGSFKCECLPGFQLSGDGTRCADINECLEGDFCFPHGECQNTEGSYACVCAEGYVPSPGGTACVDKDECQLGTLCQGGRCTNTQGSFQCSCPTGFRATSNKATCADVDECKERGRSLCGTQNCENTLGSYRCIAVCDTGYRITASGDCADINECSNSTICGDNAECENLIGSYRCTCNLGFEMSTEGQRCVDIDECLEYGNSICGASRCQNTPGHFKCVNDCLPGFQLLPSGECTDINECLTLQGVCGTAFCQNTEGSFSCTCPKVNEEFDPMSGKCLQTTVPDPVFAKRPSSPRVTRPSAGTSSGSSLVPSAGASSGSSTGSSHGSSSGSSHGSSSGSSSGSSHGSSSGSFHGSSSGSSHGSSHGSPHGSSSGSSHGSSSGSSAGSPFGPSSGQYECYYNLEDPNVCLNVLARNISRAQCCCSAGKAWGQNCRFQRCPDLDSVEYQELCPEGVGYIVSGREYNGKRVPLYIYCAGTRFVQK</sequence>
<dbReference type="AlphaFoldDB" id="A0A8C5WEA7"/>
<dbReference type="CDD" id="cd00054">
    <property type="entry name" value="EGF_CA"/>
    <property type="match status" value="9"/>
</dbReference>
<dbReference type="PROSITE" id="PS50026">
    <property type="entry name" value="EGF_3"/>
    <property type="match status" value="10"/>
</dbReference>
<feature type="disulfide bond" evidence="9">
    <location>
        <begin position="3"/>
        <end position="13"/>
    </location>
</feature>
<dbReference type="InterPro" id="IPR013111">
    <property type="entry name" value="EGF_extracell"/>
</dbReference>
<feature type="domain" description="EGF-like" evidence="11">
    <location>
        <begin position="751"/>
        <end position="791"/>
    </location>
</feature>
<dbReference type="Pfam" id="PF00683">
    <property type="entry name" value="TB"/>
    <property type="match status" value="2"/>
</dbReference>
<dbReference type="FunFam" id="2.10.25.10:FF:000024">
    <property type="entry name" value="Putative latent-transforming growth factor beta-binding protein 2"/>
    <property type="match status" value="1"/>
</dbReference>
<dbReference type="Pfam" id="PF07645">
    <property type="entry name" value="EGF_CA"/>
    <property type="match status" value="12"/>
</dbReference>
<feature type="domain" description="EGF-like" evidence="11">
    <location>
        <begin position="667"/>
        <end position="708"/>
    </location>
</feature>
<comment type="subcellular location">
    <subcellularLocation>
        <location evidence="1">Secreted</location>
        <location evidence="1">Extracellular space</location>
        <location evidence="1">Extracellular matrix</location>
    </subcellularLocation>
</comment>
<dbReference type="Pfam" id="PF12662">
    <property type="entry name" value="cEGF"/>
    <property type="match status" value="1"/>
</dbReference>
<evidence type="ECO:0000256" key="6">
    <source>
        <dbReference type="ARBA" id="ARBA00022737"/>
    </source>
</evidence>
<dbReference type="SMART" id="SM00179">
    <property type="entry name" value="EGF_CA"/>
    <property type="match status" value="14"/>
</dbReference>
<dbReference type="Gene3D" id="2.10.25.10">
    <property type="entry name" value="Laminin"/>
    <property type="match status" value="15"/>
</dbReference>
<reference evidence="13" key="2">
    <citation type="submission" date="2025-09" db="UniProtKB">
        <authorList>
            <consortium name="Ensembl"/>
        </authorList>
    </citation>
    <scope>IDENTIFICATION</scope>
</reference>
<feature type="domain" description="EGF-like" evidence="11">
    <location>
        <begin position="1"/>
        <end position="31"/>
    </location>
</feature>
<feature type="compositionally biased region" description="Basic and acidic residues" evidence="10">
    <location>
        <begin position="374"/>
        <end position="391"/>
    </location>
</feature>
<feature type="domain" description="EGF-like" evidence="11">
    <location>
        <begin position="542"/>
        <end position="584"/>
    </location>
</feature>
<dbReference type="FunFam" id="2.10.25.10:FF:000096">
    <property type="entry name" value="Putative fibrillin 2"/>
    <property type="match status" value="1"/>
</dbReference>
<dbReference type="InterPro" id="IPR000152">
    <property type="entry name" value="EGF-type_Asp/Asn_hydroxyl_site"/>
</dbReference>
<feature type="domain" description="TB" evidence="12">
    <location>
        <begin position="1082"/>
        <end position="1136"/>
    </location>
</feature>
<feature type="domain" description="EGF-like" evidence="11">
    <location>
        <begin position="458"/>
        <end position="499"/>
    </location>
</feature>
<evidence type="ECO:0000256" key="9">
    <source>
        <dbReference type="PROSITE-ProRule" id="PRU00076"/>
    </source>
</evidence>
<dbReference type="FunFam" id="2.10.25.10:FF:000014">
    <property type="entry name" value="Latent-transforming growth factor beta-binding protein 3"/>
    <property type="match status" value="1"/>
</dbReference>
<feature type="region of interest" description="Disordered" evidence="10">
    <location>
        <begin position="374"/>
        <end position="417"/>
    </location>
</feature>
<dbReference type="InterPro" id="IPR018097">
    <property type="entry name" value="EGF_Ca-bd_CS"/>
</dbReference>
<reference evidence="13" key="1">
    <citation type="submission" date="2025-08" db="UniProtKB">
        <authorList>
            <consortium name="Ensembl"/>
        </authorList>
    </citation>
    <scope>IDENTIFICATION</scope>
</reference>
<feature type="region of interest" description="Disordered" evidence="10">
    <location>
        <begin position="969"/>
        <end position="1074"/>
    </location>
</feature>
<keyword evidence="7 9" id="KW-1015">Disulfide bond</keyword>
<dbReference type="PROSITE" id="PS00010">
    <property type="entry name" value="ASX_HYDROXYL"/>
    <property type="match status" value="9"/>
</dbReference>
<dbReference type="GO" id="GO:0031012">
    <property type="term" value="C:extracellular matrix"/>
    <property type="evidence" value="ECO:0007669"/>
    <property type="project" value="UniProtKB-ARBA"/>
</dbReference>
<dbReference type="InterPro" id="IPR017878">
    <property type="entry name" value="TB_dom"/>
</dbReference>
<dbReference type="SUPFAM" id="SSF57196">
    <property type="entry name" value="EGF/Laminin"/>
    <property type="match status" value="3"/>
</dbReference>
<dbReference type="GO" id="GO:0005509">
    <property type="term" value="F:calcium ion binding"/>
    <property type="evidence" value="ECO:0007669"/>
    <property type="project" value="InterPro"/>
</dbReference>
<dbReference type="GO" id="GO:0045595">
    <property type="term" value="P:regulation of cell differentiation"/>
    <property type="evidence" value="ECO:0007669"/>
    <property type="project" value="UniProtKB-ARBA"/>
</dbReference>
<keyword evidence="2" id="KW-0964">Secreted</keyword>
<keyword evidence="14" id="KW-1185">Reference proteome</keyword>
<dbReference type="FunFam" id="2.10.25.10:FF:000003">
    <property type="entry name" value="fibrillin-1 isoform X1"/>
    <property type="match status" value="1"/>
</dbReference>
<evidence type="ECO:0000256" key="2">
    <source>
        <dbReference type="ARBA" id="ARBA00022525"/>
    </source>
</evidence>
<dbReference type="FunFam" id="3.90.290.10:FF:000001">
    <property type="entry name" value="Latent-transforming growth factor beta-binding protein 3 isoform 1"/>
    <property type="match status" value="1"/>
</dbReference>
<dbReference type="InterPro" id="IPR000742">
    <property type="entry name" value="EGF"/>
</dbReference>
<comment type="caution">
    <text evidence="9">Lacks conserved residue(s) required for the propagation of feature annotation.</text>
</comment>
<proteinExistence type="predicted"/>
<dbReference type="PROSITE" id="PS01187">
    <property type="entry name" value="EGF_CA"/>
    <property type="match status" value="6"/>
</dbReference>
<dbReference type="SUPFAM" id="SSF57184">
    <property type="entry name" value="Growth factor receptor domain"/>
    <property type="match status" value="5"/>
</dbReference>
<feature type="domain" description="EGF-like" evidence="11">
    <location>
        <begin position="215"/>
        <end position="251"/>
    </location>
</feature>
<dbReference type="InterPro" id="IPR036773">
    <property type="entry name" value="TB_dom_sf"/>
</dbReference>
<evidence type="ECO:0000256" key="8">
    <source>
        <dbReference type="ARBA" id="ARBA00023180"/>
    </source>
</evidence>
<evidence type="ECO:0000259" key="12">
    <source>
        <dbReference type="PROSITE" id="PS51364"/>
    </source>
</evidence>
<keyword evidence="5" id="KW-0732">Signal</keyword>
<feature type="domain" description="TB" evidence="12">
    <location>
        <begin position="145"/>
        <end position="185"/>
    </location>
</feature>
<feature type="domain" description="EGF-like" evidence="11">
    <location>
        <begin position="836"/>
        <end position="877"/>
    </location>
</feature>
<dbReference type="PROSITE" id="PS51364">
    <property type="entry name" value="TB"/>
    <property type="match status" value="3"/>
</dbReference>
<evidence type="ECO:0000256" key="7">
    <source>
        <dbReference type="ARBA" id="ARBA00023157"/>
    </source>
</evidence>